<dbReference type="RefSeq" id="WP_234010014.1">
    <property type="nucleotide sequence ID" value="NZ_KK328284.1"/>
</dbReference>
<evidence type="ECO:0000313" key="3">
    <source>
        <dbReference type="Proteomes" id="UP000025947"/>
    </source>
</evidence>
<feature type="signal peptide" evidence="1">
    <location>
        <begin position="1"/>
        <end position="30"/>
    </location>
</feature>
<name>A0A051TJW4_9MYCO</name>
<evidence type="ECO:0008006" key="4">
    <source>
        <dbReference type="Google" id="ProtNLM"/>
    </source>
</evidence>
<proteinExistence type="predicted"/>
<organism evidence="2 3">
    <name type="scientific">Mycobacterium [tuberculosis] TKK-01-0051</name>
    <dbReference type="NCBI Taxonomy" id="1324261"/>
    <lineage>
        <taxon>Bacteria</taxon>
        <taxon>Bacillati</taxon>
        <taxon>Actinomycetota</taxon>
        <taxon>Actinomycetes</taxon>
        <taxon>Mycobacteriales</taxon>
        <taxon>Mycobacteriaceae</taxon>
        <taxon>Mycobacterium</taxon>
        <taxon>Mycobacterium avium complex (MAC)</taxon>
    </lineage>
</organism>
<sequence>MHGIATLATRLLAVVSTVVCMSCTAAPRHAAAQPPGFPDLSGFTPVPADNYIEVPRKGLRYVHFSTPYNIQCWFEAGEPVPVWQSQDINCLGDMPDGNPCTVGKATGAGSGPAYVINRTDDKCGAPYTHGAMLNIGQKVNYRDATCAVGADHLVACLDTSSGQHGFVLKPAGSVAF</sequence>
<protein>
    <recommendedName>
        <fullName evidence="4">Secreted protein</fullName>
    </recommendedName>
</protein>
<feature type="chain" id="PRO_5001564464" description="Secreted protein" evidence="1">
    <location>
        <begin position="31"/>
        <end position="176"/>
    </location>
</feature>
<dbReference type="EMBL" id="JLXW01000013">
    <property type="protein sequence ID" value="KBZ57085.1"/>
    <property type="molecule type" value="Genomic_DNA"/>
</dbReference>
<accession>A0A051TJW4</accession>
<dbReference type="Proteomes" id="UP000025947">
    <property type="component" value="Unassembled WGS sequence"/>
</dbReference>
<evidence type="ECO:0000256" key="1">
    <source>
        <dbReference type="SAM" id="SignalP"/>
    </source>
</evidence>
<reference evidence="2 3" key="1">
    <citation type="submission" date="2014-04" db="EMBL/GenBank/DDBJ databases">
        <title>The Genome Sequence of Mycobacterium tuberculosis TKK-01-0051.</title>
        <authorList>
            <consortium name="The Broad Institute Genomics Platform"/>
            <consortium name="The Broad Institute Genome Sequencing Center for Infectious Disease"/>
            <person name="Earl A.M."/>
            <person name="Cohen K."/>
            <person name="Pym A."/>
            <person name="Bishai W."/>
            <person name="Maharaj K."/>
            <person name="Desjardins C."/>
            <person name="Abeel T."/>
            <person name="Young S."/>
            <person name="Zeng Q."/>
            <person name="Gargeya S."/>
            <person name="Abouelleil A."/>
            <person name="Alvarado L."/>
            <person name="Chapman S.B."/>
            <person name="Gainer-Dewar J."/>
            <person name="Goldberg J."/>
            <person name="Griggs A."/>
            <person name="Gujja S."/>
            <person name="Hansen M."/>
            <person name="Howarth C."/>
            <person name="Imamovic A."/>
            <person name="Larimer J."/>
            <person name="Murphy C."/>
            <person name="Naylor J."/>
            <person name="Pearson M."/>
            <person name="Poon T.W."/>
            <person name="Priest M."/>
            <person name="Roberts A."/>
            <person name="Saif S."/>
            <person name="Shea T."/>
            <person name="Sykes S."/>
            <person name="Wortman J."/>
            <person name="Nusbaum C."/>
            <person name="Birren B."/>
        </authorList>
    </citation>
    <scope>NUCLEOTIDE SEQUENCE [LARGE SCALE GENOMIC DNA]</scope>
    <source>
        <strain evidence="2 3">TKK-01-0051</strain>
    </source>
</reference>
<keyword evidence="3" id="KW-1185">Reference proteome</keyword>
<dbReference type="AlphaFoldDB" id="A0A051TJW4"/>
<dbReference type="HOGENOM" id="CLU_092394_0_0_11"/>
<evidence type="ECO:0000313" key="2">
    <source>
        <dbReference type="EMBL" id="KBZ57085.1"/>
    </source>
</evidence>
<keyword evidence="1" id="KW-0732">Signal</keyword>
<comment type="caution">
    <text evidence="2">The sequence shown here is derived from an EMBL/GenBank/DDBJ whole genome shotgun (WGS) entry which is preliminary data.</text>
</comment>
<gene>
    <name evidence="2" type="ORF">K875_05602</name>
</gene>